<protein>
    <recommendedName>
        <fullName evidence="5">Secretion-regulating guanine nucleotide exchange factor</fullName>
    </recommendedName>
</protein>
<dbReference type="InterPro" id="IPR009091">
    <property type="entry name" value="RCC1/BLIP-II"/>
</dbReference>
<evidence type="ECO:0000256" key="2">
    <source>
        <dbReference type="PROSITE-ProRule" id="PRU00235"/>
    </source>
</evidence>
<reference evidence="4" key="2">
    <citation type="submission" date="2014-07" db="EMBL/GenBank/DDBJ databases">
        <authorList>
            <person name="Hull J."/>
        </authorList>
    </citation>
    <scope>NUCLEOTIDE SEQUENCE</scope>
</reference>
<feature type="non-terminal residue" evidence="4">
    <location>
        <position position="1"/>
    </location>
</feature>
<dbReference type="PROSITE" id="PS50012">
    <property type="entry name" value="RCC1_3"/>
    <property type="match status" value="1"/>
</dbReference>
<dbReference type="PANTHER" id="PTHR22870">
    <property type="entry name" value="REGULATOR OF CHROMOSOME CONDENSATION"/>
    <property type="match status" value="1"/>
</dbReference>
<keyword evidence="1" id="KW-0677">Repeat</keyword>
<dbReference type="PANTHER" id="PTHR22870:SF408">
    <property type="entry name" value="OS09G0560450 PROTEIN"/>
    <property type="match status" value="1"/>
</dbReference>
<feature type="region of interest" description="Disordered" evidence="3">
    <location>
        <begin position="236"/>
        <end position="265"/>
    </location>
</feature>
<accession>A0A0A9Y4F0</accession>
<dbReference type="PROSITE" id="PS00626">
    <property type="entry name" value="RCC1_2"/>
    <property type="match status" value="1"/>
</dbReference>
<feature type="compositionally biased region" description="Polar residues" evidence="3">
    <location>
        <begin position="252"/>
        <end position="265"/>
    </location>
</feature>
<proteinExistence type="predicted"/>
<dbReference type="AlphaFoldDB" id="A0A0A9Y4F0"/>
<evidence type="ECO:0008006" key="5">
    <source>
        <dbReference type="Google" id="ProtNLM"/>
    </source>
</evidence>
<organism evidence="4">
    <name type="scientific">Lygus hesperus</name>
    <name type="common">Western plant bug</name>
    <dbReference type="NCBI Taxonomy" id="30085"/>
    <lineage>
        <taxon>Eukaryota</taxon>
        <taxon>Metazoa</taxon>
        <taxon>Ecdysozoa</taxon>
        <taxon>Arthropoda</taxon>
        <taxon>Hexapoda</taxon>
        <taxon>Insecta</taxon>
        <taxon>Pterygota</taxon>
        <taxon>Neoptera</taxon>
        <taxon>Paraneoptera</taxon>
        <taxon>Hemiptera</taxon>
        <taxon>Heteroptera</taxon>
        <taxon>Panheteroptera</taxon>
        <taxon>Cimicomorpha</taxon>
        <taxon>Miridae</taxon>
        <taxon>Mirini</taxon>
        <taxon>Lygus</taxon>
    </lineage>
</organism>
<dbReference type="SUPFAM" id="SSF50985">
    <property type="entry name" value="RCC1/BLIP-II"/>
    <property type="match status" value="1"/>
</dbReference>
<feature type="non-terminal residue" evidence="4">
    <location>
        <position position="368"/>
    </location>
</feature>
<reference evidence="4" key="1">
    <citation type="journal article" date="2014" name="PLoS ONE">
        <title>Transcriptome-Based Identification of ABC Transporters in the Western Tarnished Plant Bug Lygus hesperus.</title>
        <authorList>
            <person name="Hull J.J."/>
            <person name="Chaney K."/>
            <person name="Geib S.M."/>
            <person name="Fabrick J.A."/>
            <person name="Brent C.S."/>
            <person name="Walsh D."/>
            <person name="Lavine L.C."/>
        </authorList>
    </citation>
    <scope>NUCLEOTIDE SEQUENCE</scope>
</reference>
<evidence type="ECO:0000256" key="3">
    <source>
        <dbReference type="SAM" id="MobiDB-lite"/>
    </source>
</evidence>
<name>A0A0A9Y4F0_LYGHE</name>
<sequence length="368" mass="40842">IHWDNKFYDKKLISPDSVDIVSVSCGAQHIAMVSIDGDVYTCGWGGDGQLGYPWKESDGYLNPKQVSLPEPCTQSACGRNSTIFLCRFGSIWACGWNDNFSKLGVPSNDIIIECPLQVQLEGRFKEIASSYWSTCSIYAALSCNETSVFKWGHGCWPSSNRLLQDTSMLDAFIDFPTPYNLGFSELPADEIPTATYNYGSDFDCYILSTSDILFEGITELPSGNDNHTTHRFNFKQEQRDNDPSNDDDECCNDNTGFSESTKPPSYVNTLQLQENKSHPPNNGVSSHVMSPNILFLATLKFSMSLSLWVLVLTSILSSFLEILSPLSVSKPYMETSTCLSLCEPFAQSESNIDNSSIQLGFPPDSFFS</sequence>
<evidence type="ECO:0000313" key="4">
    <source>
        <dbReference type="EMBL" id="JAG27932.1"/>
    </source>
</evidence>
<dbReference type="Gene3D" id="2.130.10.30">
    <property type="entry name" value="Regulator of chromosome condensation 1/beta-lactamase-inhibitor protein II"/>
    <property type="match status" value="1"/>
</dbReference>
<dbReference type="InterPro" id="IPR000408">
    <property type="entry name" value="Reg_chr_condens"/>
</dbReference>
<evidence type="ECO:0000256" key="1">
    <source>
        <dbReference type="ARBA" id="ARBA00022737"/>
    </source>
</evidence>
<feature type="repeat" description="RCC1" evidence="2">
    <location>
        <begin position="37"/>
        <end position="88"/>
    </location>
</feature>
<dbReference type="Pfam" id="PF00415">
    <property type="entry name" value="RCC1"/>
    <property type="match status" value="1"/>
</dbReference>
<dbReference type="EMBL" id="GBHO01015672">
    <property type="protein sequence ID" value="JAG27932.1"/>
    <property type="molecule type" value="Transcribed_RNA"/>
</dbReference>
<gene>
    <name evidence="4" type="ORF">CM83_10565</name>
</gene>
<dbReference type="InterPro" id="IPR051210">
    <property type="entry name" value="Ub_ligase/GEF_domain"/>
</dbReference>